<gene>
    <name evidence="2" type="ORF">EVAR_51980_1</name>
</gene>
<dbReference type="EMBL" id="BGZK01001053">
    <property type="protein sequence ID" value="GBP69815.1"/>
    <property type="molecule type" value="Genomic_DNA"/>
</dbReference>
<protein>
    <recommendedName>
        <fullName evidence="4">Secreted protein</fullName>
    </recommendedName>
</protein>
<evidence type="ECO:0008006" key="4">
    <source>
        <dbReference type="Google" id="ProtNLM"/>
    </source>
</evidence>
<keyword evidence="1" id="KW-0732">Signal</keyword>
<evidence type="ECO:0000313" key="3">
    <source>
        <dbReference type="Proteomes" id="UP000299102"/>
    </source>
</evidence>
<keyword evidence="3" id="KW-1185">Reference proteome</keyword>
<organism evidence="2 3">
    <name type="scientific">Eumeta variegata</name>
    <name type="common">Bagworm moth</name>
    <name type="synonym">Eumeta japonica</name>
    <dbReference type="NCBI Taxonomy" id="151549"/>
    <lineage>
        <taxon>Eukaryota</taxon>
        <taxon>Metazoa</taxon>
        <taxon>Ecdysozoa</taxon>
        <taxon>Arthropoda</taxon>
        <taxon>Hexapoda</taxon>
        <taxon>Insecta</taxon>
        <taxon>Pterygota</taxon>
        <taxon>Neoptera</taxon>
        <taxon>Endopterygota</taxon>
        <taxon>Lepidoptera</taxon>
        <taxon>Glossata</taxon>
        <taxon>Ditrysia</taxon>
        <taxon>Tineoidea</taxon>
        <taxon>Psychidae</taxon>
        <taxon>Oiketicinae</taxon>
        <taxon>Eumeta</taxon>
    </lineage>
</organism>
<evidence type="ECO:0000313" key="2">
    <source>
        <dbReference type="EMBL" id="GBP69815.1"/>
    </source>
</evidence>
<dbReference type="AlphaFoldDB" id="A0A4C1Y5X7"/>
<name>A0A4C1Y5X7_EUMVA</name>
<sequence>MRREGGARDRFPFLPRMLSIIIAGSIFLPRTECCYQPCEPAAAADSVFVKNAAPALLPPRARRPLNSESRPGGGRLALGLALCSYLLNMCSQC</sequence>
<proteinExistence type="predicted"/>
<feature type="signal peptide" evidence="1">
    <location>
        <begin position="1"/>
        <end position="33"/>
    </location>
</feature>
<dbReference type="Proteomes" id="UP000299102">
    <property type="component" value="Unassembled WGS sequence"/>
</dbReference>
<evidence type="ECO:0000256" key="1">
    <source>
        <dbReference type="SAM" id="SignalP"/>
    </source>
</evidence>
<reference evidence="2 3" key="1">
    <citation type="journal article" date="2019" name="Commun. Biol.">
        <title>The bagworm genome reveals a unique fibroin gene that provides high tensile strength.</title>
        <authorList>
            <person name="Kono N."/>
            <person name="Nakamura H."/>
            <person name="Ohtoshi R."/>
            <person name="Tomita M."/>
            <person name="Numata K."/>
            <person name="Arakawa K."/>
        </authorList>
    </citation>
    <scope>NUCLEOTIDE SEQUENCE [LARGE SCALE GENOMIC DNA]</scope>
</reference>
<comment type="caution">
    <text evidence="2">The sequence shown here is derived from an EMBL/GenBank/DDBJ whole genome shotgun (WGS) entry which is preliminary data.</text>
</comment>
<feature type="chain" id="PRO_5020021407" description="Secreted protein" evidence="1">
    <location>
        <begin position="34"/>
        <end position="93"/>
    </location>
</feature>
<accession>A0A4C1Y5X7</accession>